<protein>
    <submittedName>
        <fullName evidence="1">Uncharacterized protein</fullName>
    </submittedName>
</protein>
<sequence length="99" mass="10746">MARSGFALHCKKGSALRYLEVSVGNGGDVSKRDKPLCQRITSITVCYGLVVKALARGLSAWNLEPQQACLLQWFKLAVGGACDEKPYREAGSPVSNKEF</sequence>
<proteinExistence type="predicted"/>
<gene>
    <name evidence="1" type="ORF">BCT54_03540</name>
</gene>
<comment type="caution">
    <text evidence="1">The sequence shown here is derived from an EMBL/GenBank/DDBJ whole genome shotgun (WGS) entry which is preliminary data.</text>
</comment>
<organism evidence="1 2">
    <name type="scientific">Vibrio splendidus</name>
    <dbReference type="NCBI Taxonomy" id="29497"/>
    <lineage>
        <taxon>Bacteria</taxon>
        <taxon>Pseudomonadati</taxon>
        <taxon>Pseudomonadota</taxon>
        <taxon>Gammaproteobacteria</taxon>
        <taxon>Vibrionales</taxon>
        <taxon>Vibrionaceae</taxon>
        <taxon>Vibrio</taxon>
    </lineage>
</organism>
<accession>A0A2N7JR25</accession>
<evidence type="ECO:0000313" key="1">
    <source>
        <dbReference type="EMBL" id="PMM53552.1"/>
    </source>
</evidence>
<reference evidence="2" key="1">
    <citation type="submission" date="2016-07" db="EMBL/GenBank/DDBJ databases">
        <title>Nontailed viruses are major unrecognized killers of bacteria in the ocean.</title>
        <authorList>
            <person name="Kauffman K."/>
            <person name="Hussain F."/>
            <person name="Yang J."/>
            <person name="Arevalo P."/>
            <person name="Brown J."/>
            <person name="Cutler M."/>
            <person name="Kelly L."/>
            <person name="Polz M.F."/>
        </authorList>
    </citation>
    <scope>NUCLEOTIDE SEQUENCE [LARGE SCALE GENOMIC DNA]</scope>
    <source>
        <strain evidence="2">10N.261.48.B5</strain>
    </source>
</reference>
<evidence type="ECO:0000313" key="2">
    <source>
        <dbReference type="Proteomes" id="UP000235533"/>
    </source>
</evidence>
<name>A0A2N7JR25_VIBSP</name>
<dbReference type="EMBL" id="MCZF01000114">
    <property type="protein sequence ID" value="PMM53552.1"/>
    <property type="molecule type" value="Genomic_DNA"/>
</dbReference>
<dbReference type="AlphaFoldDB" id="A0A2N7JR25"/>
<dbReference type="Proteomes" id="UP000235533">
    <property type="component" value="Unassembled WGS sequence"/>
</dbReference>